<evidence type="ECO:0000313" key="1">
    <source>
        <dbReference type="EMBL" id="RAI71555.1"/>
    </source>
</evidence>
<organism evidence="1 2">
    <name type="scientific">Pseudomonas fluorescens</name>
    <dbReference type="NCBI Taxonomy" id="294"/>
    <lineage>
        <taxon>Bacteria</taxon>
        <taxon>Pseudomonadati</taxon>
        <taxon>Pseudomonadota</taxon>
        <taxon>Gammaproteobacteria</taxon>
        <taxon>Pseudomonadales</taxon>
        <taxon>Pseudomonadaceae</taxon>
        <taxon>Pseudomonas</taxon>
    </lineage>
</organism>
<evidence type="ECO:0000313" key="2">
    <source>
        <dbReference type="Proteomes" id="UP000249493"/>
    </source>
</evidence>
<accession>A0A327N9K7</accession>
<dbReference type="AlphaFoldDB" id="A0A327N9K7"/>
<protein>
    <submittedName>
        <fullName evidence="1">Uncharacterized protein</fullName>
    </submittedName>
</protein>
<proteinExistence type="predicted"/>
<name>A0A327N9K7_PSEFL</name>
<reference evidence="1 2" key="1">
    <citation type="submission" date="2018-06" db="EMBL/GenBank/DDBJ databases">
        <authorList>
            <person name="Zhirakovskaya E."/>
        </authorList>
    </citation>
    <scope>NUCLEOTIDE SEQUENCE [LARGE SCALE GENOMIC DNA]</scope>
    <source>
        <strain evidence="1 2">LY3</strain>
    </source>
</reference>
<dbReference type="Proteomes" id="UP000249493">
    <property type="component" value="Unassembled WGS sequence"/>
</dbReference>
<comment type="caution">
    <text evidence="1">The sequence shown here is derived from an EMBL/GenBank/DDBJ whole genome shotgun (WGS) entry which is preliminary data.</text>
</comment>
<gene>
    <name evidence="1" type="ORF">DOZ80_06890</name>
</gene>
<sequence>MENSGICKCVGASVLAMDVNDVACDLCDRVVLAFLASKLAPTGIGAGHWAQAPQNGGYLKAKRRPLAAV</sequence>
<dbReference type="EMBL" id="QLIN01000002">
    <property type="protein sequence ID" value="RAI71555.1"/>
    <property type="molecule type" value="Genomic_DNA"/>
</dbReference>